<gene>
    <name evidence="3" type="ORF">BDN70DRAFT_382700</name>
</gene>
<dbReference type="PANTHER" id="PTHR10622:SF10">
    <property type="entry name" value="HET DOMAIN-CONTAINING PROTEIN"/>
    <property type="match status" value="1"/>
</dbReference>
<sequence>MQPNPEKDLPPTSGGSPDRTDQDGVSRIENTQDRAFLEALQQFIIPHIGAVANEVEIDERATHSILLTPEAIKLTAAFKEFIASVSSGVVQKESPKKGTVIRVGLDEQGGSRLESSDEVSGDSELESSDEVWKIIRAPVVKDTFSPSNQEIVSKFGTYEIHPELHAKIPRRLQEHVFNKMPIRLLRFIPKSTHLEISLIERDEIYAHLVSIMQANMHKLELDGWDRIPENDLLKVNFIVQKLGRYAILSHTWLRELPGEITYGDWHGRNFDESSPGYQKLVNFCKLAWLKHGLTLGWMDTICINKESSSELDESIRSMFKWYQGSKVCIAYLAETRFIADIHRDRWFTRGWTLQELIAPQVIKFCNQDWNYFNPDITLTDTKSGYIRSDTGIVTQIINQINKATSITAEEFRQFPWLSLSRRMQLAATREVMREEDTAYSLMGIFKVNISTAYGEGGEQAFFRLLEAILETTSDGILDLFNWSGRDERLIQCHTRLFPPSIKSYTSRSAPSFRTIYVQPFKPLVLTPMGIRISVVLMPGIFVANQDLPLQPIGNYYATTQFSIINYPMDSSIYEADDDSMFCMLDRRATVKDNGHGLRKLKWTLAILNIRQRNEEIVIPQTCIAKVIGGDMSGPNKSKQQLVDTVMPIVFEIQNKTGHDIGRRGENIPMSDLAAHGMRFTTLYL</sequence>
<evidence type="ECO:0000313" key="3">
    <source>
        <dbReference type="EMBL" id="KAF9473446.1"/>
    </source>
</evidence>
<evidence type="ECO:0000256" key="1">
    <source>
        <dbReference type="SAM" id="MobiDB-lite"/>
    </source>
</evidence>
<organism evidence="3 4">
    <name type="scientific">Pholiota conissans</name>
    <dbReference type="NCBI Taxonomy" id="109636"/>
    <lineage>
        <taxon>Eukaryota</taxon>
        <taxon>Fungi</taxon>
        <taxon>Dikarya</taxon>
        <taxon>Basidiomycota</taxon>
        <taxon>Agaricomycotina</taxon>
        <taxon>Agaricomycetes</taxon>
        <taxon>Agaricomycetidae</taxon>
        <taxon>Agaricales</taxon>
        <taxon>Agaricineae</taxon>
        <taxon>Strophariaceae</taxon>
        <taxon>Pholiota</taxon>
    </lineage>
</organism>
<evidence type="ECO:0000313" key="4">
    <source>
        <dbReference type="Proteomes" id="UP000807469"/>
    </source>
</evidence>
<dbReference type="Proteomes" id="UP000807469">
    <property type="component" value="Unassembled WGS sequence"/>
</dbReference>
<accession>A0A9P5YT32</accession>
<dbReference type="Pfam" id="PF06985">
    <property type="entry name" value="HET"/>
    <property type="match status" value="1"/>
</dbReference>
<proteinExistence type="predicted"/>
<keyword evidence="4" id="KW-1185">Reference proteome</keyword>
<comment type="caution">
    <text evidence="3">The sequence shown here is derived from an EMBL/GenBank/DDBJ whole genome shotgun (WGS) entry which is preliminary data.</text>
</comment>
<evidence type="ECO:0000259" key="2">
    <source>
        <dbReference type="Pfam" id="PF06985"/>
    </source>
</evidence>
<reference evidence="3" key="1">
    <citation type="submission" date="2020-11" db="EMBL/GenBank/DDBJ databases">
        <authorList>
            <consortium name="DOE Joint Genome Institute"/>
            <person name="Ahrendt S."/>
            <person name="Riley R."/>
            <person name="Andreopoulos W."/>
            <person name="Labutti K."/>
            <person name="Pangilinan J."/>
            <person name="Ruiz-Duenas F.J."/>
            <person name="Barrasa J.M."/>
            <person name="Sanchez-Garcia M."/>
            <person name="Camarero S."/>
            <person name="Miyauchi S."/>
            <person name="Serrano A."/>
            <person name="Linde D."/>
            <person name="Babiker R."/>
            <person name="Drula E."/>
            <person name="Ayuso-Fernandez I."/>
            <person name="Pacheco R."/>
            <person name="Padilla G."/>
            <person name="Ferreira P."/>
            <person name="Barriuso J."/>
            <person name="Kellner H."/>
            <person name="Castanera R."/>
            <person name="Alfaro M."/>
            <person name="Ramirez L."/>
            <person name="Pisabarro A.G."/>
            <person name="Kuo A."/>
            <person name="Tritt A."/>
            <person name="Lipzen A."/>
            <person name="He G."/>
            <person name="Yan M."/>
            <person name="Ng V."/>
            <person name="Cullen D."/>
            <person name="Martin F."/>
            <person name="Rosso M.-N."/>
            <person name="Henrissat B."/>
            <person name="Hibbett D."/>
            <person name="Martinez A.T."/>
            <person name="Grigoriev I.V."/>
        </authorList>
    </citation>
    <scope>NUCLEOTIDE SEQUENCE</scope>
    <source>
        <strain evidence="3">CIRM-BRFM 674</strain>
    </source>
</reference>
<feature type="domain" description="Heterokaryon incompatibility" evidence="2">
    <location>
        <begin position="245"/>
        <end position="334"/>
    </location>
</feature>
<dbReference type="InterPro" id="IPR010730">
    <property type="entry name" value="HET"/>
</dbReference>
<name>A0A9P5YT32_9AGAR</name>
<protein>
    <recommendedName>
        <fullName evidence="2">Heterokaryon incompatibility domain-containing protein</fullName>
    </recommendedName>
</protein>
<dbReference type="EMBL" id="MU155442">
    <property type="protein sequence ID" value="KAF9473446.1"/>
    <property type="molecule type" value="Genomic_DNA"/>
</dbReference>
<dbReference type="PANTHER" id="PTHR10622">
    <property type="entry name" value="HET DOMAIN-CONTAINING PROTEIN"/>
    <property type="match status" value="1"/>
</dbReference>
<feature type="region of interest" description="Disordered" evidence="1">
    <location>
        <begin position="1"/>
        <end position="24"/>
    </location>
</feature>
<dbReference type="AlphaFoldDB" id="A0A9P5YT32"/>